<evidence type="ECO:0000256" key="1">
    <source>
        <dbReference type="ARBA" id="ARBA00005417"/>
    </source>
</evidence>
<sequence length="180" mass="19699">MYSFVAAAWRAERWGVTLRERAARRDAVARALAAVDAQALAGRAMEQLSGGERQRVCIAQALVNPVELLLLDEPLANLDPRAQLALLQLIRRLCEQRRLCVLLSAHDINPLLPVMDRVLYLAGGRGRIGSVDEVVNAEALSALYGMPIGVARHDGYVFIHPARGFMAESAAHCGHDSHRC</sequence>
<dbReference type="InterPro" id="IPR050153">
    <property type="entry name" value="Metal_Ion_Import_ABC"/>
</dbReference>
<dbReference type="InterPro" id="IPR003439">
    <property type="entry name" value="ABC_transporter-like_ATP-bd"/>
</dbReference>
<dbReference type="Pfam" id="PF00005">
    <property type="entry name" value="ABC_tran"/>
    <property type="match status" value="1"/>
</dbReference>
<evidence type="ECO:0000259" key="3">
    <source>
        <dbReference type="Pfam" id="PF00005"/>
    </source>
</evidence>
<reference evidence="4" key="1">
    <citation type="submission" date="2016-10" db="EMBL/GenBank/DDBJ databases">
        <title>Sequence of Gallionella enrichment culture.</title>
        <authorList>
            <person name="Poehlein A."/>
            <person name="Muehling M."/>
            <person name="Daniel R."/>
        </authorList>
    </citation>
    <scope>NUCLEOTIDE SEQUENCE</scope>
</reference>
<dbReference type="GO" id="GO:0016887">
    <property type="term" value="F:ATP hydrolysis activity"/>
    <property type="evidence" value="ECO:0007669"/>
    <property type="project" value="InterPro"/>
</dbReference>
<proteinExistence type="inferred from homology"/>
<dbReference type="EC" id="3.6.3.34" evidence="4"/>
<dbReference type="InterPro" id="IPR027417">
    <property type="entry name" value="P-loop_NTPase"/>
</dbReference>
<feature type="domain" description="ABC transporter" evidence="3">
    <location>
        <begin position="18"/>
        <end position="76"/>
    </location>
</feature>
<dbReference type="AlphaFoldDB" id="A0A1J5QDL0"/>
<keyword evidence="4" id="KW-0378">Hydrolase</keyword>
<dbReference type="SUPFAM" id="SSF52540">
    <property type="entry name" value="P-loop containing nucleoside triphosphate hydrolases"/>
    <property type="match status" value="1"/>
</dbReference>
<keyword evidence="2" id="KW-0813">Transport</keyword>
<organism evidence="4">
    <name type="scientific">mine drainage metagenome</name>
    <dbReference type="NCBI Taxonomy" id="410659"/>
    <lineage>
        <taxon>unclassified sequences</taxon>
        <taxon>metagenomes</taxon>
        <taxon>ecological metagenomes</taxon>
    </lineage>
</organism>
<dbReference type="Gene3D" id="3.40.50.300">
    <property type="entry name" value="P-loop containing nucleotide triphosphate hydrolases"/>
    <property type="match status" value="1"/>
</dbReference>
<dbReference type="GO" id="GO:0005524">
    <property type="term" value="F:ATP binding"/>
    <property type="evidence" value="ECO:0007669"/>
    <property type="project" value="UniProtKB-KW"/>
</dbReference>
<comment type="caution">
    <text evidence="4">The sequence shown here is derived from an EMBL/GenBank/DDBJ whole genome shotgun (WGS) entry which is preliminary data.</text>
</comment>
<evidence type="ECO:0000256" key="2">
    <source>
        <dbReference type="ARBA" id="ARBA00022448"/>
    </source>
</evidence>
<accession>A0A1J5QDL0</accession>
<evidence type="ECO:0000313" key="4">
    <source>
        <dbReference type="EMBL" id="OIQ78079.1"/>
    </source>
</evidence>
<dbReference type="EMBL" id="MLJW01001474">
    <property type="protein sequence ID" value="OIQ78079.1"/>
    <property type="molecule type" value="Genomic_DNA"/>
</dbReference>
<name>A0A1J5QDL0_9ZZZZ</name>
<gene>
    <name evidence="4" type="primary">fhuC_2</name>
    <name evidence="4" type="ORF">GALL_402190</name>
</gene>
<dbReference type="PANTHER" id="PTHR42734">
    <property type="entry name" value="METAL TRANSPORT SYSTEM ATP-BINDING PROTEIN TM_0124-RELATED"/>
    <property type="match status" value="1"/>
</dbReference>
<dbReference type="PANTHER" id="PTHR42734:SF6">
    <property type="entry name" value="MOLYBDATE IMPORT ATP-BINDING PROTEIN MOLC"/>
    <property type="match status" value="1"/>
</dbReference>
<comment type="similarity">
    <text evidence="1">Belongs to the ABC transporter superfamily.</text>
</comment>
<keyword evidence="4" id="KW-0547">Nucleotide-binding</keyword>
<keyword evidence="4" id="KW-0067">ATP-binding</keyword>
<protein>
    <submittedName>
        <fullName evidence="4">Iron(3+)-hydroxamate import ATP-binding protein FhuC</fullName>
        <ecNumber evidence="4">3.6.3.34</ecNumber>
    </submittedName>
</protein>